<evidence type="ECO:0000256" key="1">
    <source>
        <dbReference type="ARBA" id="ARBA00004239"/>
    </source>
</evidence>
<reference evidence="6 7" key="1">
    <citation type="journal article" date="2014" name="Agronomy (Basel)">
        <title>A Draft Genome Sequence for Ensete ventricosum, the Drought-Tolerant Tree Against Hunger.</title>
        <authorList>
            <person name="Harrison J."/>
            <person name="Moore K.A."/>
            <person name="Paszkiewicz K."/>
            <person name="Jones T."/>
            <person name="Grant M."/>
            <person name="Ambacheew D."/>
            <person name="Muzemil S."/>
            <person name="Studholme D.J."/>
        </authorList>
    </citation>
    <scope>NUCLEOTIDE SEQUENCE [LARGE SCALE GENOMIC DNA]</scope>
</reference>
<dbReference type="PANTHER" id="PTHR47965:SF22">
    <property type="entry name" value="EUKARYOTIC ASPARTYL PROTEASE FAMILY PROTEIN"/>
    <property type="match status" value="1"/>
</dbReference>
<dbReference type="GO" id="GO:0005576">
    <property type="term" value="C:extracellular region"/>
    <property type="evidence" value="ECO:0007669"/>
    <property type="project" value="UniProtKB-SubCell"/>
</dbReference>
<dbReference type="GO" id="GO:0006508">
    <property type="term" value="P:proteolysis"/>
    <property type="evidence" value="ECO:0007669"/>
    <property type="project" value="InterPro"/>
</dbReference>
<name>A0A427BB91_ENSVE</name>
<evidence type="ECO:0000259" key="5">
    <source>
        <dbReference type="PROSITE" id="PS51767"/>
    </source>
</evidence>
<evidence type="ECO:0000256" key="2">
    <source>
        <dbReference type="ARBA" id="ARBA00007447"/>
    </source>
</evidence>
<dbReference type="InterPro" id="IPR033868">
    <property type="entry name" value="Xylanase_inhibitor_I-like"/>
</dbReference>
<evidence type="ECO:0000256" key="3">
    <source>
        <dbReference type="ARBA" id="ARBA00022525"/>
    </source>
</evidence>
<gene>
    <name evidence="6" type="ORF">B296_00001093</name>
</gene>
<dbReference type="FunFam" id="2.40.70.10:FF:000045">
    <property type="entry name" value="Basic 7S globulin"/>
    <property type="match status" value="1"/>
</dbReference>
<sequence>MADTDSRRLFPATNVGGPFEYAVVQRELVVKFARYLMDKKAASSLLTSSCPHALVLPVKKDAATLQYVTRVYQRTPPVLLELVVDLGGRYLWVDCDAGYVSSTYRPARCRSAQCSLANSFSCGDCSDGPRPGCNDNTCGLDPENPFIRTSTIGELAGDVLSLASTDGSNPGPLATDPRFLFSCAPTFLLEGLAKGAKGMAGLGRNKVGVPSQLAAAFSFHRKFALCLSSSTSSDGVMFFGDGPYRFLGTLNLDASQSLSYTPLLINPVSTAGTYVQGEKSVEYFIGVESIRINGKSVPLNKTLLSIDKDGVGGTKISTVTPYTTLETSIYKAVTNAFAAALAGVRKVHPVAPFGLCFDPSSIGSTRVGPAVPQIDLVLPNQNVYWRIFGANSMVQVTDKALCLGFVDAGVEPRTSIVIGGHQLEDNLLQFDLATSRLGFSSSLLFRQTTCANFNFTSTS</sequence>
<evidence type="ECO:0000313" key="7">
    <source>
        <dbReference type="Proteomes" id="UP000287651"/>
    </source>
</evidence>
<evidence type="ECO:0000256" key="4">
    <source>
        <dbReference type="ARBA" id="ARBA00022729"/>
    </source>
</evidence>
<dbReference type="Pfam" id="PF14543">
    <property type="entry name" value="TAXi_N"/>
    <property type="match status" value="1"/>
</dbReference>
<dbReference type="InterPro" id="IPR001461">
    <property type="entry name" value="Aspartic_peptidase_A1"/>
</dbReference>
<dbReference type="CDD" id="cd05489">
    <property type="entry name" value="xylanase_inhibitor_I_like"/>
    <property type="match status" value="1"/>
</dbReference>
<dbReference type="PROSITE" id="PS51767">
    <property type="entry name" value="PEPTIDASE_A1"/>
    <property type="match status" value="1"/>
</dbReference>
<evidence type="ECO:0000313" key="6">
    <source>
        <dbReference type="EMBL" id="RRT85800.1"/>
    </source>
</evidence>
<dbReference type="Proteomes" id="UP000287651">
    <property type="component" value="Unassembled WGS sequence"/>
</dbReference>
<comment type="similarity">
    <text evidence="2">Belongs to the peptidase A1 family.</text>
</comment>
<dbReference type="FunFam" id="2.40.70.10:FF:000041">
    <property type="entry name" value="Basic 7S globulin"/>
    <property type="match status" value="1"/>
</dbReference>
<comment type="caution">
    <text evidence="6">The sequence shown here is derived from an EMBL/GenBank/DDBJ whole genome shotgun (WGS) entry which is preliminary data.</text>
</comment>
<keyword evidence="4" id="KW-0732">Signal</keyword>
<organism evidence="6 7">
    <name type="scientific">Ensete ventricosum</name>
    <name type="common">Abyssinian banana</name>
    <name type="synonym">Musa ensete</name>
    <dbReference type="NCBI Taxonomy" id="4639"/>
    <lineage>
        <taxon>Eukaryota</taxon>
        <taxon>Viridiplantae</taxon>
        <taxon>Streptophyta</taxon>
        <taxon>Embryophyta</taxon>
        <taxon>Tracheophyta</taxon>
        <taxon>Spermatophyta</taxon>
        <taxon>Magnoliopsida</taxon>
        <taxon>Liliopsida</taxon>
        <taxon>Zingiberales</taxon>
        <taxon>Musaceae</taxon>
        <taxon>Ensete</taxon>
    </lineage>
</organism>
<keyword evidence="3" id="KW-0964">Secreted</keyword>
<dbReference type="SUPFAM" id="SSF50630">
    <property type="entry name" value="Acid proteases"/>
    <property type="match status" value="1"/>
</dbReference>
<feature type="domain" description="Peptidase A1" evidence="5">
    <location>
        <begin position="67"/>
        <end position="440"/>
    </location>
</feature>
<protein>
    <recommendedName>
        <fullName evidence="5">Peptidase A1 domain-containing protein</fullName>
    </recommendedName>
</protein>
<proteinExistence type="inferred from homology"/>
<dbReference type="AlphaFoldDB" id="A0A427BB91"/>
<dbReference type="GO" id="GO:0004190">
    <property type="term" value="F:aspartic-type endopeptidase activity"/>
    <property type="evidence" value="ECO:0007669"/>
    <property type="project" value="InterPro"/>
</dbReference>
<dbReference type="InterPro" id="IPR021109">
    <property type="entry name" value="Peptidase_aspartic_dom_sf"/>
</dbReference>
<dbReference type="InterPro" id="IPR033121">
    <property type="entry name" value="PEPTIDASE_A1"/>
</dbReference>
<dbReference type="InterPro" id="IPR032861">
    <property type="entry name" value="TAXi_N"/>
</dbReference>
<dbReference type="Gene3D" id="2.40.70.10">
    <property type="entry name" value="Acid Proteases"/>
    <property type="match status" value="2"/>
</dbReference>
<comment type="subcellular location">
    <subcellularLocation>
        <location evidence="1">Secreted</location>
        <location evidence="1">Extracellular space</location>
    </subcellularLocation>
</comment>
<dbReference type="Pfam" id="PF14541">
    <property type="entry name" value="TAXi_C"/>
    <property type="match status" value="1"/>
</dbReference>
<dbReference type="PANTHER" id="PTHR47965">
    <property type="entry name" value="ASPARTYL PROTEASE-RELATED"/>
    <property type="match status" value="1"/>
</dbReference>
<dbReference type="EMBL" id="AMZH03000058">
    <property type="protein sequence ID" value="RRT85800.1"/>
    <property type="molecule type" value="Genomic_DNA"/>
</dbReference>
<accession>A0A427BB91</accession>
<dbReference type="InterPro" id="IPR032799">
    <property type="entry name" value="TAXi_C"/>
</dbReference>